<dbReference type="PANTHER" id="PTHR30137:SF15">
    <property type="entry name" value="BLL6902 PROTEIN"/>
    <property type="match status" value="1"/>
</dbReference>
<dbReference type="InterPro" id="IPR050766">
    <property type="entry name" value="Bact_Lucif_Oxidored"/>
</dbReference>
<proteinExistence type="predicted"/>
<dbReference type="Gene3D" id="3.20.20.30">
    <property type="entry name" value="Luciferase-like domain"/>
    <property type="match status" value="1"/>
</dbReference>
<dbReference type="GO" id="GO:0016705">
    <property type="term" value="F:oxidoreductase activity, acting on paired donors, with incorporation or reduction of molecular oxygen"/>
    <property type="evidence" value="ECO:0007669"/>
    <property type="project" value="InterPro"/>
</dbReference>
<comment type="caution">
    <text evidence="2">The sequence shown here is derived from an EMBL/GenBank/DDBJ whole genome shotgun (WGS) entry which is preliminary data.</text>
</comment>
<dbReference type="GO" id="GO:0005829">
    <property type="term" value="C:cytosol"/>
    <property type="evidence" value="ECO:0007669"/>
    <property type="project" value="TreeGrafter"/>
</dbReference>
<keyword evidence="2" id="KW-0560">Oxidoreductase</keyword>
<keyword evidence="3" id="KW-1185">Reference proteome</keyword>
<dbReference type="PANTHER" id="PTHR30137">
    <property type="entry name" value="LUCIFERASE-LIKE MONOOXYGENASE"/>
    <property type="match status" value="1"/>
</dbReference>
<evidence type="ECO:0000259" key="1">
    <source>
        <dbReference type="Pfam" id="PF00296"/>
    </source>
</evidence>
<dbReference type="EMBL" id="JACHFL010000006">
    <property type="protein sequence ID" value="MBB5363634.1"/>
    <property type="molecule type" value="Genomic_DNA"/>
</dbReference>
<dbReference type="InterPro" id="IPR011251">
    <property type="entry name" value="Luciferase-like_dom"/>
</dbReference>
<dbReference type="GO" id="GO:0004497">
    <property type="term" value="F:monooxygenase activity"/>
    <property type="evidence" value="ECO:0007669"/>
    <property type="project" value="UniProtKB-KW"/>
</dbReference>
<evidence type="ECO:0000313" key="2">
    <source>
        <dbReference type="EMBL" id="MBB5363634.1"/>
    </source>
</evidence>
<dbReference type="SUPFAM" id="SSF51679">
    <property type="entry name" value="Bacterial luciferase-like"/>
    <property type="match status" value="1"/>
</dbReference>
<dbReference type="Proteomes" id="UP000552709">
    <property type="component" value="Unassembled WGS sequence"/>
</dbReference>
<dbReference type="AlphaFoldDB" id="A0A7W8JV04"/>
<organism evidence="2 3">
    <name type="scientific">Deinococcus humi</name>
    <dbReference type="NCBI Taxonomy" id="662880"/>
    <lineage>
        <taxon>Bacteria</taxon>
        <taxon>Thermotogati</taxon>
        <taxon>Deinococcota</taxon>
        <taxon>Deinococci</taxon>
        <taxon>Deinococcales</taxon>
        <taxon>Deinococcaceae</taxon>
        <taxon>Deinococcus</taxon>
    </lineage>
</organism>
<sequence length="352" mass="38194">MSTIYPKRLGFLTFGHWPATRGSYTPNAAEALKQTVDLAVEAERIGLDGAYLRVHHFGKSLSSPFPLLSAMAARTQRIELGTAVIDMRYEHPLGMAEEAAITDLLSDGRLQIGLSRGSPEHAYRGYEAFGYAPAEGQSLADYVRSKTEQFRAAIGGTPVVHADAGGQPSPAMLTIQPQSAGLKDRLWWGAGSRDTAVWAAQQGFNLMSSTLLLEDTGVPFDELQAEQIALFRETWREAGWTREPRVSVSRSVMPITSDADRMLFGHEGVNDQVGVLEGFRSRFGRSFVGDPDVIAEELSQDAAVQAADTLLLTVPNQLGVAYNARMLATIAQHVAPALGWRPGPSQDVALTR</sequence>
<protein>
    <submittedName>
        <fullName evidence="2">Alkanesulfonate monooxygenase SsuD/methylene tetrahydromethanopterin reductase-like flavin-dependent oxidoreductase (Luciferase family)</fullName>
    </submittedName>
</protein>
<gene>
    <name evidence="2" type="ORF">HNQ08_002740</name>
</gene>
<dbReference type="InterPro" id="IPR036661">
    <property type="entry name" value="Luciferase-like_sf"/>
</dbReference>
<keyword evidence="2" id="KW-0503">Monooxygenase</keyword>
<name>A0A7W8JV04_9DEIO</name>
<dbReference type="RefSeq" id="WP_184132903.1">
    <property type="nucleotide sequence ID" value="NZ_JACHFL010000006.1"/>
</dbReference>
<evidence type="ECO:0000313" key="3">
    <source>
        <dbReference type="Proteomes" id="UP000552709"/>
    </source>
</evidence>
<feature type="domain" description="Luciferase-like" evidence="1">
    <location>
        <begin position="14"/>
        <end position="253"/>
    </location>
</feature>
<dbReference type="Pfam" id="PF00296">
    <property type="entry name" value="Bac_luciferase"/>
    <property type="match status" value="1"/>
</dbReference>
<accession>A0A7W8JV04</accession>
<reference evidence="2 3" key="1">
    <citation type="submission" date="2020-08" db="EMBL/GenBank/DDBJ databases">
        <title>Genomic Encyclopedia of Type Strains, Phase IV (KMG-IV): sequencing the most valuable type-strain genomes for metagenomic binning, comparative biology and taxonomic classification.</title>
        <authorList>
            <person name="Goeker M."/>
        </authorList>
    </citation>
    <scope>NUCLEOTIDE SEQUENCE [LARGE SCALE GENOMIC DNA]</scope>
    <source>
        <strain evidence="2 3">DSM 27939</strain>
    </source>
</reference>